<dbReference type="InterPro" id="IPR000210">
    <property type="entry name" value="BTB/POZ_dom"/>
</dbReference>
<dbReference type="AlphaFoldDB" id="A0A5N6JTF3"/>
<reference evidence="2 3" key="1">
    <citation type="submission" date="2019-06" db="EMBL/GenBank/DDBJ databases">
        <title>Genome Sequence of the Brown Rot Fungal Pathogen Monilinia laxa.</title>
        <authorList>
            <person name="De Miccolis Angelini R.M."/>
            <person name="Landi L."/>
            <person name="Abate D."/>
            <person name="Pollastro S."/>
            <person name="Romanazzi G."/>
            <person name="Faretra F."/>
        </authorList>
    </citation>
    <scope>NUCLEOTIDE SEQUENCE [LARGE SCALE GENOMIC DNA]</scope>
    <source>
        <strain evidence="2 3">Mlax316</strain>
    </source>
</reference>
<feature type="domain" description="BTB" evidence="1">
    <location>
        <begin position="31"/>
        <end position="143"/>
    </location>
</feature>
<dbReference type="OrthoDB" id="2129688at2759"/>
<name>A0A5N6JTF3_MONLA</name>
<keyword evidence="3" id="KW-1185">Reference proteome</keyword>
<dbReference type="Gene3D" id="3.30.710.10">
    <property type="entry name" value="Potassium Channel Kv1.1, Chain A"/>
    <property type="match status" value="1"/>
</dbReference>
<comment type="caution">
    <text evidence="2">The sequence shown here is derived from an EMBL/GenBank/DDBJ whole genome shotgun (WGS) entry which is preliminary data.</text>
</comment>
<dbReference type="EMBL" id="VIGI01000013">
    <property type="protein sequence ID" value="KAB8292095.1"/>
    <property type="molecule type" value="Genomic_DNA"/>
</dbReference>
<protein>
    <recommendedName>
        <fullName evidence="1">BTB domain-containing protein</fullName>
    </recommendedName>
</protein>
<gene>
    <name evidence="2" type="ORF">EYC80_007840</name>
</gene>
<evidence type="ECO:0000259" key="1">
    <source>
        <dbReference type="PROSITE" id="PS50097"/>
    </source>
</evidence>
<organism evidence="2 3">
    <name type="scientific">Monilinia laxa</name>
    <name type="common">Brown rot fungus</name>
    <name type="synonym">Sclerotinia laxa</name>
    <dbReference type="NCBI Taxonomy" id="61186"/>
    <lineage>
        <taxon>Eukaryota</taxon>
        <taxon>Fungi</taxon>
        <taxon>Dikarya</taxon>
        <taxon>Ascomycota</taxon>
        <taxon>Pezizomycotina</taxon>
        <taxon>Leotiomycetes</taxon>
        <taxon>Helotiales</taxon>
        <taxon>Sclerotiniaceae</taxon>
        <taxon>Monilinia</taxon>
    </lineage>
</organism>
<dbReference type="Proteomes" id="UP000326757">
    <property type="component" value="Unassembled WGS sequence"/>
</dbReference>
<dbReference type="InterPro" id="IPR011333">
    <property type="entry name" value="SKP1/BTB/POZ_sf"/>
</dbReference>
<dbReference type="SUPFAM" id="SSF54695">
    <property type="entry name" value="POZ domain"/>
    <property type="match status" value="1"/>
</dbReference>
<evidence type="ECO:0000313" key="3">
    <source>
        <dbReference type="Proteomes" id="UP000326757"/>
    </source>
</evidence>
<proteinExistence type="predicted"/>
<accession>A0A5N6JTF3</accession>
<evidence type="ECO:0000313" key="2">
    <source>
        <dbReference type="EMBL" id="KAB8292095.1"/>
    </source>
</evidence>
<dbReference type="CDD" id="cd18186">
    <property type="entry name" value="BTB_POZ_ZBTB_KLHL-like"/>
    <property type="match status" value="1"/>
</dbReference>
<sequence length="388" mass="45214">MLKTSFERPEITGDLPFPRNPIIFKNPGHDADVRITVFGQEYHVHSVILRLYSNYFRRFLDAPNRKEPAKYAPFAYEYAAIMDDDGEWGLEPVSLEAQDTPPDEAQFEKWDSLLTNNRCIYTEAISFHNILKAMYHRPITIGSFFQFADTVRLADFYCALPILSASIDLILRNLIPSPNFSFNPQDIPRSRIKMLGDWFCTHPLDMCILSCKLHHKELFHDALIFVVGKWPRMLLEYEKPKSAQWNWIERLEPHPRIIETIGYSLAQLIELQSAVATNLRRDAATCPFVSNMVNDIEKQIQRRDPVYSRRTPLETARFYVKLMNGLREAIQRGRVGDTWKVFVGELKILLSFDPVLVNELPVEVVRDQFWCARVEEGVFPWEGEDVDW</sequence>
<dbReference type="PROSITE" id="PS50097">
    <property type="entry name" value="BTB"/>
    <property type="match status" value="1"/>
</dbReference>